<name>A0A9W6YIN6_9STRA</name>
<reference evidence="2" key="1">
    <citation type="submission" date="2023-04" db="EMBL/GenBank/DDBJ databases">
        <title>Phytophthora lilii NBRC 32176.</title>
        <authorList>
            <person name="Ichikawa N."/>
            <person name="Sato H."/>
            <person name="Tonouchi N."/>
        </authorList>
    </citation>
    <scope>NUCLEOTIDE SEQUENCE</scope>
    <source>
        <strain evidence="2">NBRC 32176</strain>
    </source>
</reference>
<evidence type="ECO:0000313" key="3">
    <source>
        <dbReference type="Proteomes" id="UP001165083"/>
    </source>
</evidence>
<evidence type="ECO:0000256" key="1">
    <source>
        <dbReference type="SAM" id="MobiDB-lite"/>
    </source>
</evidence>
<organism evidence="2 3">
    <name type="scientific">Phytophthora lilii</name>
    <dbReference type="NCBI Taxonomy" id="2077276"/>
    <lineage>
        <taxon>Eukaryota</taxon>
        <taxon>Sar</taxon>
        <taxon>Stramenopiles</taxon>
        <taxon>Oomycota</taxon>
        <taxon>Peronosporomycetes</taxon>
        <taxon>Peronosporales</taxon>
        <taxon>Peronosporaceae</taxon>
        <taxon>Phytophthora</taxon>
    </lineage>
</organism>
<dbReference type="Proteomes" id="UP001165083">
    <property type="component" value="Unassembled WGS sequence"/>
</dbReference>
<evidence type="ECO:0000313" key="2">
    <source>
        <dbReference type="EMBL" id="GMF65912.1"/>
    </source>
</evidence>
<dbReference type="EMBL" id="BSXW01012516">
    <property type="protein sequence ID" value="GMF65912.1"/>
    <property type="molecule type" value="Genomic_DNA"/>
</dbReference>
<sequence length="128" mass="13517">MSDAVTLASTSAIAATETPKRAPNATKWRDTGSSGSTLAMFGKMRPRRILTNVHKARLALSSAAVVPATASSCPWQSKRCTVNPNAVNVIYSNANSGNVSGLPSSTLNAPKSPPIATWKHLYERLLPV</sequence>
<comment type="caution">
    <text evidence="2">The sequence shown here is derived from an EMBL/GenBank/DDBJ whole genome shotgun (WGS) entry which is preliminary data.</text>
</comment>
<keyword evidence="3" id="KW-1185">Reference proteome</keyword>
<accession>A0A9W6YIN6</accession>
<dbReference type="AlphaFoldDB" id="A0A9W6YIN6"/>
<gene>
    <name evidence="2" type="ORF">Plil01_001849400</name>
</gene>
<proteinExistence type="predicted"/>
<protein>
    <submittedName>
        <fullName evidence="2">Unnamed protein product</fullName>
    </submittedName>
</protein>
<feature type="region of interest" description="Disordered" evidence="1">
    <location>
        <begin position="1"/>
        <end position="39"/>
    </location>
</feature>